<keyword evidence="3" id="KW-1185">Reference proteome</keyword>
<sequence length="201" mass="22660">MLLKSFLLLIFSLLLISCEVKSQENQSIQSANPEAKISQKIADLKDFIKKSNYNSEKAFLIDFSISSSKFRFFVVDLKSMTIIQKALVSHGDGSEDGKVNGTIKFSNKDGSHCSSLGKYIVEEKYKGKFGMSYRLTGLDETNSNARSRAIVLHRLSCVPDVEQKDEICLSFGCPMVSDNFFKILEQHIDKSDKKILIYAYN</sequence>
<dbReference type="PANTHER" id="PTHR38477:SF1">
    <property type="entry name" value="MUREIN L,D-TRANSPEPTIDASE CATALYTIC DOMAIN FAMILY PROTEIN"/>
    <property type="match status" value="1"/>
</dbReference>
<keyword evidence="1" id="KW-0732">Signal</keyword>
<feature type="chain" id="PRO_5001786606" description="L,D-transpeptidase catalytic domain" evidence="1">
    <location>
        <begin position="23"/>
        <end position="201"/>
    </location>
</feature>
<evidence type="ECO:0000256" key="1">
    <source>
        <dbReference type="SAM" id="SignalP"/>
    </source>
</evidence>
<organism evidence="2 3">
    <name type="scientific">Epilithonimonas lactis</name>
    <dbReference type="NCBI Taxonomy" id="421072"/>
    <lineage>
        <taxon>Bacteria</taxon>
        <taxon>Pseudomonadati</taxon>
        <taxon>Bacteroidota</taxon>
        <taxon>Flavobacteriia</taxon>
        <taxon>Flavobacteriales</taxon>
        <taxon>Weeksellaceae</taxon>
        <taxon>Chryseobacterium group</taxon>
        <taxon>Epilithonimonas</taxon>
    </lineage>
</organism>
<dbReference type="STRING" id="421072.SAMN04488097_3927"/>
<dbReference type="AlphaFoldDB" id="A0A085B6N6"/>
<gene>
    <name evidence="2" type="ORF">IO89_18545</name>
</gene>
<name>A0A085B6N6_9FLAO</name>
<reference evidence="2 3" key="1">
    <citation type="submission" date="2014-07" db="EMBL/GenBank/DDBJ databases">
        <title>Epilithonimonas lactis LMG 22401 Genome.</title>
        <authorList>
            <person name="Pipes S.E."/>
            <person name="Stropko S.J."/>
        </authorList>
    </citation>
    <scope>NUCLEOTIDE SEQUENCE [LARGE SCALE GENOMIC DNA]</scope>
    <source>
        <strain evidence="2 3">LMG 24401</strain>
    </source>
</reference>
<evidence type="ECO:0000313" key="2">
    <source>
        <dbReference type="EMBL" id="KFC18131.1"/>
    </source>
</evidence>
<dbReference type="Proteomes" id="UP000028623">
    <property type="component" value="Unassembled WGS sequence"/>
</dbReference>
<dbReference type="PROSITE" id="PS51257">
    <property type="entry name" value="PROKAR_LIPOPROTEIN"/>
    <property type="match status" value="1"/>
</dbReference>
<comment type="caution">
    <text evidence="2">The sequence shown here is derived from an EMBL/GenBank/DDBJ whole genome shotgun (WGS) entry which is preliminary data.</text>
</comment>
<dbReference type="eggNOG" id="COG1376">
    <property type="taxonomic scope" value="Bacteria"/>
</dbReference>
<proteinExistence type="predicted"/>
<dbReference type="InterPro" id="IPR032676">
    <property type="entry name" value="YkuD_2"/>
</dbReference>
<protein>
    <recommendedName>
        <fullName evidence="4">L,D-transpeptidase catalytic domain</fullName>
    </recommendedName>
</protein>
<dbReference type="EMBL" id="JPLY01000008">
    <property type="protein sequence ID" value="KFC18131.1"/>
    <property type="molecule type" value="Genomic_DNA"/>
</dbReference>
<evidence type="ECO:0008006" key="4">
    <source>
        <dbReference type="Google" id="ProtNLM"/>
    </source>
</evidence>
<feature type="signal peptide" evidence="1">
    <location>
        <begin position="1"/>
        <end position="22"/>
    </location>
</feature>
<accession>A0A085B6N6</accession>
<dbReference type="PANTHER" id="PTHR38477">
    <property type="entry name" value="HYPOTHETICAL EXPORTED PROTEIN"/>
    <property type="match status" value="1"/>
</dbReference>
<evidence type="ECO:0000313" key="3">
    <source>
        <dbReference type="Proteomes" id="UP000028623"/>
    </source>
</evidence>
<dbReference type="Pfam" id="PF13645">
    <property type="entry name" value="YkuD_2"/>
    <property type="match status" value="1"/>
</dbReference>